<proteinExistence type="predicted"/>
<dbReference type="AlphaFoldDB" id="A0A559TH00"/>
<feature type="domain" description="THIF-type NAD/FAD binding fold" evidence="1">
    <location>
        <begin position="97"/>
        <end position="313"/>
    </location>
</feature>
<accession>A0A559TH00</accession>
<reference evidence="2 3" key="1">
    <citation type="submission" date="2019-06" db="EMBL/GenBank/DDBJ databases">
        <title>Pac Bio to generate improved reference genome sequences for organisms with transposon mutant libraries (support for FEBA project).</title>
        <authorList>
            <person name="Blow M."/>
        </authorList>
    </citation>
    <scope>NUCLEOTIDE SEQUENCE [LARGE SCALE GENOMIC DNA]</scope>
    <source>
        <strain evidence="2 3">USDA 1844</strain>
    </source>
</reference>
<dbReference type="InterPro" id="IPR035985">
    <property type="entry name" value="Ubiquitin-activating_enz"/>
</dbReference>
<dbReference type="SUPFAM" id="SSF69572">
    <property type="entry name" value="Activating enzymes of the ubiquitin-like proteins"/>
    <property type="match status" value="1"/>
</dbReference>
<dbReference type="Pfam" id="PF00899">
    <property type="entry name" value="ThiF"/>
    <property type="match status" value="1"/>
</dbReference>
<dbReference type="EMBL" id="VISO01000002">
    <property type="protein sequence ID" value="TVZ73881.1"/>
    <property type="molecule type" value="Genomic_DNA"/>
</dbReference>
<dbReference type="InterPro" id="IPR000594">
    <property type="entry name" value="ThiF_NAD_FAD-bd"/>
</dbReference>
<sequence length="325" mass="35124">MINYRFRRLSAAVRAPVDFPNFFAHSLGWGGRGALFTGNSTDAVEEQSPTVTRPAFGGALEGSNMPAEDEYVSAAIDHDDASLTPLCHRQRGFAGFREIDFVIIECGGLGSQIAIQLAALGARHFLLVDADRIDENNLNHLPWASEADLGCLKTDKLATYLAACFSANVFALPEFAEGAAALRLIADYAHNPFVVLAGDDSHPAQEFLTACHASQAGLPPHLHVGRCGVHCMAGPSVAVHEDACPVRHCAAQVATDDSFLAPPAAADNVFIAGLAVSQITEECLSKHSASRGRQWILDLKSNQAEFRCLSKHLECARLFRRYERR</sequence>
<dbReference type="Gene3D" id="3.40.50.720">
    <property type="entry name" value="NAD(P)-binding Rossmann-like Domain"/>
    <property type="match status" value="1"/>
</dbReference>
<evidence type="ECO:0000313" key="2">
    <source>
        <dbReference type="EMBL" id="TVZ73881.1"/>
    </source>
</evidence>
<evidence type="ECO:0000313" key="3">
    <source>
        <dbReference type="Proteomes" id="UP000319824"/>
    </source>
</evidence>
<dbReference type="RefSeq" id="WP_028739311.1">
    <property type="nucleotide sequence ID" value="NZ_ATTQ01000001.1"/>
</dbReference>
<dbReference type="Proteomes" id="UP000319824">
    <property type="component" value="Unassembled WGS sequence"/>
</dbReference>
<evidence type="ECO:0000259" key="1">
    <source>
        <dbReference type="Pfam" id="PF00899"/>
    </source>
</evidence>
<gene>
    <name evidence="2" type="ORF">BCL32_2163</name>
</gene>
<organism evidence="2 3">
    <name type="scientific">Rhizobium mongolense USDA 1844</name>
    <dbReference type="NCBI Taxonomy" id="1079460"/>
    <lineage>
        <taxon>Bacteria</taxon>
        <taxon>Pseudomonadati</taxon>
        <taxon>Pseudomonadota</taxon>
        <taxon>Alphaproteobacteria</taxon>
        <taxon>Hyphomicrobiales</taxon>
        <taxon>Rhizobiaceae</taxon>
        <taxon>Rhizobium/Agrobacterium group</taxon>
        <taxon>Rhizobium</taxon>
    </lineage>
</organism>
<dbReference type="GO" id="GO:0008641">
    <property type="term" value="F:ubiquitin-like modifier activating enzyme activity"/>
    <property type="evidence" value="ECO:0007669"/>
    <property type="project" value="InterPro"/>
</dbReference>
<comment type="caution">
    <text evidence="2">The sequence shown here is derived from an EMBL/GenBank/DDBJ whole genome shotgun (WGS) entry which is preliminary data.</text>
</comment>
<name>A0A559TH00_9HYPH</name>
<protein>
    <submittedName>
        <fullName evidence="2">ThiF family protein</fullName>
    </submittedName>
</protein>